<accession>A0A2I0HP07</accession>
<reference evidence="1 2" key="1">
    <citation type="submission" date="2017-11" db="EMBL/GenBank/DDBJ databases">
        <title>De-novo sequencing of pomegranate (Punica granatum L.) genome.</title>
        <authorList>
            <person name="Akparov Z."/>
            <person name="Amiraslanov A."/>
            <person name="Hajiyeva S."/>
            <person name="Abbasov M."/>
            <person name="Kaur K."/>
            <person name="Hamwieh A."/>
            <person name="Solovyev V."/>
            <person name="Salamov A."/>
            <person name="Braich B."/>
            <person name="Kosarev P."/>
            <person name="Mahmoud A."/>
            <person name="Hajiyev E."/>
            <person name="Babayeva S."/>
            <person name="Izzatullayeva V."/>
            <person name="Mammadov A."/>
            <person name="Mammadov A."/>
            <person name="Sharifova S."/>
            <person name="Ojaghi J."/>
            <person name="Eynullazada K."/>
            <person name="Bayramov B."/>
            <person name="Abdulazimova A."/>
            <person name="Shahmuradov I."/>
        </authorList>
    </citation>
    <scope>NUCLEOTIDE SEQUENCE [LARGE SCALE GENOMIC DNA]</scope>
    <source>
        <strain evidence="2">cv. AG2017</strain>
        <tissue evidence="1">Leaf</tissue>
    </source>
</reference>
<evidence type="ECO:0000313" key="2">
    <source>
        <dbReference type="Proteomes" id="UP000233551"/>
    </source>
</evidence>
<protein>
    <submittedName>
        <fullName evidence="1">Uncharacterized protein</fullName>
    </submittedName>
</protein>
<sequence length="81" mass="9207">MAAPFVSTPFQRRISWVDADIAVVPALLAGFERKDKRRVLALSWGRESINLPLLLVEISTIHDAVQINRSIQQRELRGGRR</sequence>
<dbReference type="Proteomes" id="UP000233551">
    <property type="component" value="Unassembled WGS sequence"/>
</dbReference>
<gene>
    <name evidence="1" type="ORF">CRG98_046144</name>
</gene>
<comment type="caution">
    <text evidence="1">The sequence shown here is derived from an EMBL/GenBank/DDBJ whole genome shotgun (WGS) entry which is preliminary data.</text>
</comment>
<evidence type="ECO:0000313" key="1">
    <source>
        <dbReference type="EMBL" id="PKI33467.1"/>
    </source>
</evidence>
<proteinExistence type="predicted"/>
<keyword evidence="2" id="KW-1185">Reference proteome</keyword>
<name>A0A2I0HP07_PUNGR</name>
<dbReference type="AlphaFoldDB" id="A0A2I0HP07"/>
<organism evidence="1 2">
    <name type="scientific">Punica granatum</name>
    <name type="common">Pomegranate</name>
    <dbReference type="NCBI Taxonomy" id="22663"/>
    <lineage>
        <taxon>Eukaryota</taxon>
        <taxon>Viridiplantae</taxon>
        <taxon>Streptophyta</taxon>
        <taxon>Embryophyta</taxon>
        <taxon>Tracheophyta</taxon>
        <taxon>Spermatophyta</taxon>
        <taxon>Magnoliopsida</taxon>
        <taxon>eudicotyledons</taxon>
        <taxon>Gunneridae</taxon>
        <taxon>Pentapetalae</taxon>
        <taxon>rosids</taxon>
        <taxon>malvids</taxon>
        <taxon>Myrtales</taxon>
        <taxon>Lythraceae</taxon>
        <taxon>Punica</taxon>
    </lineage>
</organism>
<dbReference type="EMBL" id="PGOL01006569">
    <property type="protein sequence ID" value="PKI33467.1"/>
    <property type="molecule type" value="Genomic_DNA"/>
</dbReference>